<proteinExistence type="predicted"/>
<dbReference type="SUPFAM" id="SSF51338">
    <property type="entry name" value="Composite domain of metallo-dependent hydrolases"/>
    <property type="match status" value="1"/>
</dbReference>
<name>A0A438MKY6_9ACTN</name>
<dbReference type="AlphaFoldDB" id="A0A438MKY6"/>
<sequence>MRDAPTVFTSVSKSGRGWWILLPAALAVGLAIHSVRPLPTGEPAAGTVSRGAQQMTRSDASDAVVVIDATVHVTPSQTVRGDLWAEDGRITHVGPRGKESPPSRARVIEADGAFVVPLLVDTAVHARPEGQRGVYDLTPGNPATFAVTRERVSESRIRQMLVLQPHDLLAVVVSGHVEAWQGEPTRPAGTPTPGEELQRWHGVWVDYSRELEQHLLPDGRYTETRHGRTDAYTGRYWVHDDRITYLDDTGFWAFGELTDGVLHHAGFVMHKRPTAG</sequence>
<dbReference type="Gene3D" id="2.30.40.10">
    <property type="entry name" value="Urease, subunit C, domain 1"/>
    <property type="match status" value="1"/>
</dbReference>
<dbReference type="GO" id="GO:0016810">
    <property type="term" value="F:hydrolase activity, acting on carbon-nitrogen (but not peptide) bonds"/>
    <property type="evidence" value="ECO:0007669"/>
    <property type="project" value="InterPro"/>
</dbReference>
<dbReference type="Proteomes" id="UP000284824">
    <property type="component" value="Unassembled WGS sequence"/>
</dbReference>
<comment type="caution">
    <text evidence="1">The sequence shown here is derived from an EMBL/GenBank/DDBJ whole genome shotgun (WGS) entry which is preliminary data.</text>
</comment>
<accession>A0A438MKY6</accession>
<dbReference type="InterPro" id="IPR038646">
    <property type="entry name" value="Atu4866-like_sf"/>
</dbReference>
<keyword evidence="2" id="KW-1185">Reference proteome</keyword>
<dbReference type="EMBL" id="SAUN01000001">
    <property type="protein sequence ID" value="RVX46393.1"/>
    <property type="molecule type" value="Genomic_DNA"/>
</dbReference>
<dbReference type="InterPro" id="IPR020955">
    <property type="entry name" value="Uncharacterised_Atu4866"/>
</dbReference>
<gene>
    <name evidence="1" type="ORF">EDD27_9270</name>
</gene>
<evidence type="ECO:0000313" key="2">
    <source>
        <dbReference type="Proteomes" id="UP000284824"/>
    </source>
</evidence>
<dbReference type="Pfam" id="PF11512">
    <property type="entry name" value="Atu4866"/>
    <property type="match status" value="1"/>
</dbReference>
<organism evidence="1 2">
    <name type="scientific">Nonomuraea polychroma</name>
    <dbReference type="NCBI Taxonomy" id="46176"/>
    <lineage>
        <taxon>Bacteria</taxon>
        <taxon>Bacillati</taxon>
        <taxon>Actinomycetota</taxon>
        <taxon>Actinomycetes</taxon>
        <taxon>Streptosporangiales</taxon>
        <taxon>Streptosporangiaceae</taxon>
        <taxon>Nonomuraea</taxon>
    </lineage>
</organism>
<dbReference type="InterPro" id="IPR011059">
    <property type="entry name" value="Metal-dep_hydrolase_composite"/>
</dbReference>
<dbReference type="Gene3D" id="2.40.128.290">
    <property type="entry name" value="Uncharacterised protein Atu4866, PF11512"/>
    <property type="match status" value="1"/>
</dbReference>
<reference evidence="1 2" key="1">
    <citation type="submission" date="2019-01" db="EMBL/GenBank/DDBJ databases">
        <title>Sequencing the genomes of 1000 actinobacteria strains.</title>
        <authorList>
            <person name="Klenk H.-P."/>
        </authorList>
    </citation>
    <scope>NUCLEOTIDE SEQUENCE [LARGE SCALE GENOMIC DNA]</scope>
    <source>
        <strain evidence="1 2">DSM 43925</strain>
    </source>
</reference>
<evidence type="ECO:0000313" key="1">
    <source>
        <dbReference type="EMBL" id="RVX46393.1"/>
    </source>
</evidence>
<protein>
    <submittedName>
        <fullName evidence="1">Putative ligand-binding protein with streptavidin-like fold</fullName>
    </submittedName>
</protein>